<name>A0AAD9QK17_ACRCE</name>
<organism evidence="2 3">
    <name type="scientific">Acropora cervicornis</name>
    <name type="common">Staghorn coral</name>
    <dbReference type="NCBI Taxonomy" id="6130"/>
    <lineage>
        <taxon>Eukaryota</taxon>
        <taxon>Metazoa</taxon>
        <taxon>Cnidaria</taxon>
        <taxon>Anthozoa</taxon>
        <taxon>Hexacorallia</taxon>
        <taxon>Scleractinia</taxon>
        <taxon>Astrocoeniina</taxon>
        <taxon>Acroporidae</taxon>
        <taxon>Acropora</taxon>
    </lineage>
</organism>
<reference evidence="2" key="1">
    <citation type="journal article" date="2023" name="G3 (Bethesda)">
        <title>Whole genome assembly and annotation of the endangered Caribbean coral Acropora cervicornis.</title>
        <authorList>
            <person name="Selwyn J.D."/>
            <person name="Vollmer S.V."/>
        </authorList>
    </citation>
    <scope>NUCLEOTIDE SEQUENCE</scope>
    <source>
        <strain evidence="2">K2</strain>
    </source>
</reference>
<keyword evidence="1" id="KW-0812">Transmembrane</keyword>
<evidence type="ECO:0000313" key="3">
    <source>
        <dbReference type="Proteomes" id="UP001249851"/>
    </source>
</evidence>
<reference evidence="2" key="2">
    <citation type="journal article" date="2023" name="Science">
        <title>Genomic signatures of disease resistance in endangered staghorn corals.</title>
        <authorList>
            <person name="Vollmer S.V."/>
            <person name="Selwyn J.D."/>
            <person name="Despard B.A."/>
            <person name="Roesel C.L."/>
        </authorList>
    </citation>
    <scope>NUCLEOTIDE SEQUENCE</scope>
    <source>
        <strain evidence="2">K2</strain>
    </source>
</reference>
<keyword evidence="1" id="KW-1133">Transmembrane helix</keyword>
<evidence type="ECO:0000256" key="1">
    <source>
        <dbReference type="SAM" id="Phobius"/>
    </source>
</evidence>
<dbReference type="Proteomes" id="UP001249851">
    <property type="component" value="Unassembled WGS sequence"/>
</dbReference>
<accession>A0AAD9QK17</accession>
<protein>
    <submittedName>
        <fullName evidence="2">Uncharacterized protein</fullName>
    </submittedName>
</protein>
<keyword evidence="3" id="KW-1185">Reference proteome</keyword>
<keyword evidence="1" id="KW-0472">Membrane</keyword>
<feature type="transmembrane region" description="Helical" evidence="1">
    <location>
        <begin position="7"/>
        <end position="23"/>
    </location>
</feature>
<gene>
    <name evidence="2" type="ORF">P5673_013709</name>
</gene>
<comment type="caution">
    <text evidence="2">The sequence shown here is derived from an EMBL/GenBank/DDBJ whole genome shotgun (WGS) entry which is preliminary data.</text>
</comment>
<dbReference type="AlphaFoldDB" id="A0AAD9QK17"/>
<sequence length="228" mass="25741">MVNSYPIALFLMVNAHPIALFLIVNSHPIALFLMVNSHPIALFLMVNSHPIALFLVVNSHLIALFLMVNFHPISPFLMVNSHPIALFLMVKSHHIALFLMVNSHPIAHFLMDKHSTEEFERLARVKRVCVSQTELRSTDCKNQVVTHCSTPPAALRWPLTESSLTCWNSSQHLSHVILTKVSSEVRTADAERVKNFRRAVTTSVQEAKPLGDDITKEQWGTLKNPKQD</sequence>
<proteinExistence type="predicted"/>
<dbReference type="EMBL" id="JARQWQ010000027">
    <property type="protein sequence ID" value="KAK2562766.1"/>
    <property type="molecule type" value="Genomic_DNA"/>
</dbReference>
<evidence type="ECO:0000313" key="2">
    <source>
        <dbReference type="EMBL" id="KAK2562766.1"/>
    </source>
</evidence>